<feature type="region of interest" description="Disordered" evidence="1">
    <location>
        <begin position="1"/>
        <end position="29"/>
    </location>
</feature>
<feature type="region of interest" description="Disordered" evidence="1">
    <location>
        <begin position="936"/>
        <end position="956"/>
    </location>
</feature>
<proteinExistence type="predicted"/>
<dbReference type="OrthoDB" id="10675748at2759"/>
<protein>
    <submittedName>
        <fullName evidence="2">Uncharacterized protein</fullName>
    </submittedName>
</protein>
<feature type="region of interest" description="Disordered" evidence="1">
    <location>
        <begin position="96"/>
        <end position="159"/>
    </location>
</feature>
<accession>A0A8J8P0E6</accession>
<feature type="region of interest" description="Disordered" evidence="1">
    <location>
        <begin position="868"/>
        <end position="895"/>
    </location>
</feature>
<dbReference type="Proteomes" id="UP000785679">
    <property type="component" value="Unassembled WGS sequence"/>
</dbReference>
<sequence length="956" mass="103579">MQKHLLNNANAPGAPTTFSRQSHASSVQNLRDSRVNLNVSQSATGSGGQNTYHNGISGGGAIDGNNSMIIMKEEISLIDSHPRLIHGGGVALQNGVASSLGNSTPQPSTHQHGGGGNISQLSHQSNRRSSFPLSNNGGASKSPHINGQAANHYQGQQRHQKVLVNSSANGAGVAHLQQQNQNSRHAAQQFSPYNYHGSSMDEITRNHPHNNIIMMLDGGGGSTAAGQASNSKANANCINNGNYQQNKVQQPNTSKLDIMAKMRQQEADRRGALTSADAGRLYQTSSTKFYQHQSTAGANAAVNGHINGAINSSALNRESLQSRLLERINTKKQRGSPVAIKKTVDNEIYLEEEDGGEANGMLLDQENLETERRGKEKSKVSQQQKPQHTARRLKPAKGGNDESQIYYDNNHITVTQENIQEEDDQNTEMNDDEDNERQNQDDDPDMDDEEEYGDQMHAGGSDEYEQHQHQMQQMKAKFKFKIGSSNHNSNNQGSTTHSHQFPITSSTSYGTKFIDLRKTFQNFNANSNKALQTAAGVGVINVPGMMGGLSGAQNPTASYGGSSQSQQQHLIIPGGVNVLAAKQSFVTHYGVSFKDAFNKKSSLQTDNYGSVKLAQGPSGRQYMGASSSVEQQPNTNHRHQQYSNRYDGGSSGSKNGGPAGGILYPHKMAVTSNNFYDANASGGAGRAGGQRFYSNRRIDYQQQQQHPSNIGVSATNQSQLLQSGVAMQKMGMQQIYSGQTNNGQPITAAGRKTFYISDYQKAKQQREWHQQQQQLKGSVHEDALNISAISSQQPGGGGQAGGYFHKPRALSRQAEANIKIEVHRDETIINHLQREQRANMNLMFYDFNGSSSGSKQSQTGTNFYQSGANGGGLTTAGGRPQGVEGGHGGDRVPTRERGYRSAHQNFRRRMPIAQAANEAMAQAMQIDIRNNNVATEENVTTDMGPTKGASDIDDAL</sequence>
<reference evidence="2" key="1">
    <citation type="submission" date="2019-06" db="EMBL/GenBank/DDBJ databases">
        <authorList>
            <person name="Zheng W."/>
        </authorList>
    </citation>
    <scope>NUCLEOTIDE SEQUENCE</scope>
    <source>
        <strain evidence="2">QDHG01</strain>
    </source>
</reference>
<comment type="caution">
    <text evidence="2">The sequence shown here is derived from an EMBL/GenBank/DDBJ whole genome shotgun (WGS) entry which is preliminary data.</text>
</comment>
<evidence type="ECO:0000313" key="3">
    <source>
        <dbReference type="Proteomes" id="UP000785679"/>
    </source>
</evidence>
<evidence type="ECO:0000313" key="2">
    <source>
        <dbReference type="EMBL" id="TNV84968.1"/>
    </source>
</evidence>
<organism evidence="2 3">
    <name type="scientific">Halteria grandinella</name>
    <dbReference type="NCBI Taxonomy" id="5974"/>
    <lineage>
        <taxon>Eukaryota</taxon>
        <taxon>Sar</taxon>
        <taxon>Alveolata</taxon>
        <taxon>Ciliophora</taxon>
        <taxon>Intramacronucleata</taxon>
        <taxon>Spirotrichea</taxon>
        <taxon>Stichotrichia</taxon>
        <taxon>Sporadotrichida</taxon>
        <taxon>Halteriidae</taxon>
        <taxon>Halteria</taxon>
    </lineage>
</organism>
<evidence type="ECO:0000256" key="1">
    <source>
        <dbReference type="SAM" id="MobiDB-lite"/>
    </source>
</evidence>
<feature type="compositionally biased region" description="Low complexity" evidence="1">
    <location>
        <begin position="483"/>
        <end position="499"/>
    </location>
</feature>
<feature type="region of interest" description="Disordered" evidence="1">
    <location>
        <begin position="370"/>
        <end position="404"/>
    </location>
</feature>
<feature type="region of interest" description="Disordered" evidence="1">
    <location>
        <begin position="417"/>
        <end position="503"/>
    </location>
</feature>
<gene>
    <name evidence="2" type="ORF">FGO68_gene3688</name>
</gene>
<feature type="compositionally biased region" description="Polar residues" evidence="1">
    <location>
        <begin position="624"/>
        <end position="635"/>
    </location>
</feature>
<keyword evidence="3" id="KW-1185">Reference proteome</keyword>
<feature type="compositionally biased region" description="Basic and acidic residues" evidence="1">
    <location>
        <begin position="370"/>
        <end position="379"/>
    </location>
</feature>
<feature type="compositionally biased region" description="Polar residues" evidence="1">
    <location>
        <begin position="118"/>
        <end position="159"/>
    </location>
</feature>
<dbReference type="AlphaFoldDB" id="A0A8J8P0E6"/>
<dbReference type="EMBL" id="RRYP01002269">
    <property type="protein sequence ID" value="TNV84968.1"/>
    <property type="molecule type" value="Genomic_DNA"/>
</dbReference>
<feature type="compositionally biased region" description="Gly residues" evidence="1">
    <location>
        <begin position="868"/>
        <end position="886"/>
    </location>
</feature>
<feature type="compositionally biased region" description="Polar residues" evidence="1">
    <location>
        <begin position="96"/>
        <end position="111"/>
    </location>
</feature>
<feature type="region of interest" description="Disordered" evidence="1">
    <location>
        <begin position="613"/>
        <end position="660"/>
    </location>
</feature>
<feature type="compositionally biased region" description="Acidic residues" evidence="1">
    <location>
        <begin position="419"/>
        <end position="453"/>
    </location>
</feature>
<name>A0A8J8P0E6_HALGN</name>
<feature type="compositionally biased region" description="Gly residues" evidence="1">
    <location>
        <begin position="649"/>
        <end position="660"/>
    </location>
</feature>